<evidence type="ECO:0000256" key="13">
    <source>
        <dbReference type="ARBA" id="ARBA00022932"/>
    </source>
</evidence>
<evidence type="ECO:0000256" key="16">
    <source>
        <dbReference type="PROSITE-ProRule" id="PRU00047"/>
    </source>
</evidence>
<evidence type="ECO:0000256" key="10">
    <source>
        <dbReference type="ARBA" id="ARBA00022842"/>
    </source>
</evidence>
<keyword evidence="13" id="KW-0548">Nucleotidyltransferase</keyword>
<evidence type="ECO:0000313" key="21">
    <source>
        <dbReference type="EMBL" id="UYV71200.1"/>
    </source>
</evidence>
<evidence type="ECO:0000256" key="1">
    <source>
        <dbReference type="ARBA" id="ARBA00002180"/>
    </source>
</evidence>
<dbReference type="InterPro" id="IPR012337">
    <property type="entry name" value="RNaseH-like_sf"/>
</dbReference>
<feature type="domain" description="CCHC-type" evidence="19">
    <location>
        <begin position="656"/>
        <end position="672"/>
    </location>
</feature>
<evidence type="ECO:0000256" key="7">
    <source>
        <dbReference type="ARBA" id="ARBA00022759"/>
    </source>
</evidence>
<keyword evidence="6" id="KW-0547">Nucleotide-binding</keyword>
<dbReference type="Pfam" id="PF14223">
    <property type="entry name" value="Retrotran_gag_2"/>
    <property type="match status" value="1"/>
</dbReference>
<keyword evidence="13" id="KW-0808">Transferase</keyword>
<evidence type="ECO:0000256" key="8">
    <source>
        <dbReference type="ARBA" id="ARBA00022801"/>
    </source>
</evidence>
<dbReference type="Pfam" id="PF00665">
    <property type="entry name" value="rve"/>
    <property type="match status" value="1"/>
</dbReference>
<dbReference type="EMBL" id="CP092870">
    <property type="protein sequence ID" value="UYV71200.1"/>
    <property type="molecule type" value="Genomic_DNA"/>
</dbReference>
<dbReference type="InterPro" id="IPR036397">
    <property type="entry name" value="RNaseH_sf"/>
</dbReference>
<accession>A0ABY6KQS1</accession>
<gene>
    <name evidence="21" type="ORF">LAZ67_8002150</name>
</gene>
<dbReference type="InterPro" id="IPR039537">
    <property type="entry name" value="Retrotran_Ty1/copia-like"/>
</dbReference>
<dbReference type="InterPro" id="IPR054722">
    <property type="entry name" value="PolX-like_BBD"/>
</dbReference>
<keyword evidence="13" id="KW-0239">DNA-directed DNA polymerase</keyword>
<feature type="coiled-coil region" evidence="17">
    <location>
        <begin position="607"/>
        <end position="641"/>
    </location>
</feature>
<protein>
    <submittedName>
        <fullName evidence="21">Uncharacterized protein</fullName>
    </submittedName>
</protein>
<evidence type="ECO:0000256" key="12">
    <source>
        <dbReference type="ARBA" id="ARBA00022918"/>
    </source>
</evidence>
<dbReference type="SUPFAM" id="SSF57756">
    <property type="entry name" value="Retrovirus zinc finger-like domains"/>
    <property type="match status" value="1"/>
</dbReference>
<evidence type="ECO:0000256" key="5">
    <source>
        <dbReference type="ARBA" id="ARBA00022723"/>
    </source>
</evidence>
<keyword evidence="4" id="KW-0540">Nuclease</keyword>
<keyword evidence="2" id="KW-1188">Viral release from host cell</keyword>
<keyword evidence="16" id="KW-0863">Zinc-finger</keyword>
<feature type="region of interest" description="Disordered" evidence="18">
    <location>
        <begin position="95"/>
        <end position="146"/>
    </location>
</feature>
<feature type="domain" description="Integrase catalytic" evidence="20">
    <location>
        <begin position="924"/>
        <end position="1089"/>
    </location>
</feature>
<name>A0ABY6KQS1_9ARAC</name>
<dbReference type="Pfam" id="PF22936">
    <property type="entry name" value="Pol_BBD"/>
    <property type="match status" value="1"/>
</dbReference>
<dbReference type="SUPFAM" id="SSF53098">
    <property type="entry name" value="Ribonuclease H-like"/>
    <property type="match status" value="2"/>
</dbReference>
<proteinExistence type="predicted"/>
<dbReference type="Pfam" id="PF25597">
    <property type="entry name" value="SH3_retrovirus"/>
    <property type="match status" value="1"/>
</dbReference>
<reference evidence="21 22" key="1">
    <citation type="submission" date="2022-01" db="EMBL/GenBank/DDBJ databases">
        <title>A chromosomal length assembly of Cordylochernes scorpioides.</title>
        <authorList>
            <person name="Zeh D."/>
            <person name="Zeh J."/>
        </authorList>
    </citation>
    <scope>NUCLEOTIDE SEQUENCE [LARGE SCALE GENOMIC DNA]</scope>
    <source>
        <strain evidence="21">IN4F17</strain>
        <tissue evidence="21">Whole Body</tissue>
    </source>
</reference>
<feature type="domain" description="Integrase catalytic" evidence="20">
    <location>
        <begin position="380"/>
        <end position="454"/>
    </location>
</feature>
<dbReference type="InterPro" id="IPR001878">
    <property type="entry name" value="Znf_CCHC"/>
</dbReference>
<keyword evidence="15" id="KW-0233">DNA recombination</keyword>
<evidence type="ECO:0000256" key="2">
    <source>
        <dbReference type="ARBA" id="ARBA00022612"/>
    </source>
</evidence>
<dbReference type="Pfam" id="PF13976">
    <property type="entry name" value="gag_pre-integrs"/>
    <property type="match status" value="1"/>
</dbReference>
<keyword evidence="12" id="KW-0695">RNA-directed DNA polymerase</keyword>
<sequence length="1312" mass="151624">MSRIATNLVRAESPSKAVQKPVRHGAQTQSCAELSSKENPQNKISNASGKNQIYANPPTGDWNANLTAMRGDVTTGSAAATSSNGAARVLGNWADYTEDPSPGADEDFTVIKSRKRRRNSADSPTAAKHYSNPRGAGAIPRPRSSTGWVPRVEEIKTTRAHIAEARARQASSAEDNCVCVEYSPELEPYHYIRAVDRIIGGTNNVYQVSKINGHYLMGLNNRGLAERLISEGLEVEGTLFRAFPFRKRAMKITVGNLPFFVEDSTIISALTPYGRVTSIAPKLMNDGRRDAFIVLHEGVTTERLPEIKIKGELVERQPLSRKQYYGAKRRLTISDHIFQKISEIESFYRSMERFILESGQASIRWKLNFCGQISKSWPEVIPLKNIKADTLAQANYERWISRFGMPSTIITDCAKKFSSTFFQNLAFLCGIKIQHTTPYHPQSNEKLSDKNYLIWANRIESELRGLKLWRRIIEGKEIEKPQETDKKFNEKVKIWDDDNAIARNVMNRTMNDTQILKYSSERSAKRLWYSIKEEMASKNEDMQMKNRIELSKLRMKEDETVDDYLNRAVIIKSKSIQAGDEIKDRELICFVLEGLRIEFDFDVKIIKSDKEKNMNKIRQILKETEEKLKHRKEEKRQTEIASKAREGWSERRKFIKCYNCGKIGHISKECRNKIKCFKCGGFGHISEICKKYRNECHAKSIILMGLRVLNRQNNSESTNHMIETNGINYEEEDQGEEKIRWTMDSGASSHMVSKKELFIEYKEEERIIATAEKGAMMKSSGIGSIRMKSNVNERFIKFENVLHIPNLRENLLSVTKIIDHDFNVLFSKNKAEAIDKNGEILYEAKRVGDKFEVEGILNMEIARKTEVDDMLWHQRLAHVNFQKLKEMYDNSTVFGLKNLHNIKGNCESCTLGKLHRKSYKSIQYKQSENILDLWHTDIVGPLNESFGYKYFITIVDDYSNFTFVIPIANKSQTADSIINLITQEERQTGKKLKRIRNDNGGEYVSNYFKRWLSSKGIKQEFTTAYTPESNGKAERLNRTIVESARTMLINSKLPKKFWSESVKVAVHVDNRIKIKEMNTTPFEIYKGWKPNIVYLKRFGSEAYVHIRKEKRKKMEPKAHKGIMMGYSMIRKGYRIYLPEMDEIHEVSGVKFNEAKLGYYLMNNSGRNLDESELFLFNREDQVENFSIDDEHIPQDDNDVDLSEIEEIPPDEIITPHRRGPEPGMTREMRNERDLRLRETEEEELIKRGVRRSERLRLMKNKENVSDRTYEIKRPKDYQEALNSEEMKADHLTKTMDAVKIKNCISGGVIFEE</sequence>
<keyword evidence="22" id="KW-1185">Reference proteome</keyword>
<evidence type="ECO:0000256" key="15">
    <source>
        <dbReference type="ARBA" id="ARBA00023172"/>
    </source>
</evidence>
<evidence type="ECO:0000256" key="4">
    <source>
        <dbReference type="ARBA" id="ARBA00022722"/>
    </source>
</evidence>
<dbReference type="Gene3D" id="3.30.420.10">
    <property type="entry name" value="Ribonuclease H-like superfamily/Ribonuclease H"/>
    <property type="match status" value="2"/>
</dbReference>
<dbReference type="Pfam" id="PF00098">
    <property type="entry name" value="zf-CCHC"/>
    <property type="match status" value="2"/>
</dbReference>
<evidence type="ECO:0000256" key="9">
    <source>
        <dbReference type="ARBA" id="ARBA00022840"/>
    </source>
</evidence>
<keyword evidence="14" id="KW-0917">Virion maturation</keyword>
<dbReference type="Proteomes" id="UP001235939">
    <property type="component" value="Chromosome 08"/>
</dbReference>
<dbReference type="SMART" id="SM00343">
    <property type="entry name" value="ZnF_C2HC"/>
    <property type="match status" value="2"/>
</dbReference>
<keyword evidence="10" id="KW-0460">Magnesium</keyword>
<evidence type="ECO:0000256" key="18">
    <source>
        <dbReference type="SAM" id="MobiDB-lite"/>
    </source>
</evidence>
<keyword evidence="11" id="KW-0229">DNA integration</keyword>
<keyword evidence="3" id="KW-0645">Protease</keyword>
<evidence type="ECO:0000256" key="6">
    <source>
        <dbReference type="ARBA" id="ARBA00022741"/>
    </source>
</evidence>
<organism evidence="21 22">
    <name type="scientific">Cordylochernes scorpioides</name>
    <dbReference type="NCBI Taxonomy" id="51811"/>
    <lineage>
        <taxon>Eukaryota</taxon>
        <taxon>Metazoa</taxon>
        <taxon>Ecdysozoa</taxon>
        <taxon>Arthropoda</taxon>
        <taxon>Chelicerata</taxon>
        <taxon>Arachnida</taxon>
        <taxon>Pseudoscorpiones</taxon>
        <taxon>Cheliferoidea</taxon>
        <taxon>Chernetidae</taxon>
        <taxon>Cordylochernes</taxon>
    </lineage>
</organism>
<comment type="function">
    <text evidence="1">The aspartyl protease (PR) mediates the proteolytic cleavages of the Gag and Gag-Pol polyproteins after assembly of the VLP.</text>
</comment>
<dbReference type="InterPro" id="IPR001584">
    <property type="entry name" value="Integrase_cat-core"/>
</dbReference>
<feature type="region of interest" description="Disordered" evidence="18">
    <location>
        <begin position="1"/>
        <end position="59"/>
    </location>
</feature>
<dbReference type="PANTHER" id="PTHR42648:SF11">
    <property type="entry name" value="TRANSPOSON TY4-P GAG-POL POLYPROTEIN"/>
    <property type="match status" value="1"/>
</dbReference>
<evidence type="ECO:0000313" key="22">
    <source>
        <dbReference type="Proteomes" id="UP001235939"/>
    </source>
</evidence>
<keyword evidence="17" id="KW-0175">Coiled coil</keyword>
<dbReference type="InterPro" id="IPR036875">
    <property type="entry name" value="Znf_CCHC_sf"/>
</dbReference>
<evidence type="ECO:0000256" key="11">
    <source>
        <dbReference type="ARBA" id="ARBA00022908"/>
    </source>
</evidence>
<evidence type="ECO:0000259" key="20">
    <source>
        <dbReference type="PROSITE" id="PS50994"/>
    </source>
</evidence>
<dbReference type="PANTHER" id="PTHR42648">
    <property type="entry name" value="TRANSPOSASE, PUTATIVE-RELATED"/>
    <property type="match status" value="1"/>
</dbReference>
<keyword evidence="9" id="KW-0067">ATP-binding</keyword>
<dbReference type="Gene3D" id="4.10.60.10">
    <property type="entry name" value="Zinc finger, CCHC-type"/>
    <property type="match status" value="1"/>
</dbReference>
<keyword evidence="8" id="KW-0378">Hydrolase</keyword>
<feature type="domain" description="CCHC-type" evidence="19">
    <location>
        <begin position="675"/>
        <end position="691"/>
    </location>
</feature>
<dbReference type="InterPro" id="IPR057670">
    <property type="entry name" value="SH3_retrovirus"/>
</dbReference>
<dbReference type="InterPro" id="IPR025724">
    <property type="entry name" value="GAG-pre-integrase_dom"/>
</dbReference>
<keyword evidence="7" id="KW-0255">Endonuclease</keyword>
<evidence type="ECO:0000256" key="14">
    <source>
        <dbReference type="ARBA" id="ARBA00023113"/>
    </source>
</evidence>
<evidence type="ECO:0000259" key="19">
    <source>
        <dbReference type="PROSITE" id="PS50158"/>
    </source>
</evidence>
<keyword evidence="16" id="KW-0862">Zinc</keyword>
<dbReference type="PROSITE" id="PS50994">
    <property type="entry name" value="INTEGRASE"/>
    <property type="match status" value="2"/>
</dbReference>
<feature type="compositionally biased region" description="Polar residues" evidence="18">
    <location>
        <begin position="26"/>
        <end position="54"/>
    </location>
</feature>
<dbReference type="PROSITE" id="PS50158">
    <property type="entry name" value="ZF_CCHC"/>
    <property type="match status" value="2"/>
</dbReference>
<evidence type="ECO:0000256" key="3">
    <source>
        <dbReference type="ARBA" id="ARBA00022670"/>
    </source>
</evidence>
<evidence type="ECO:0000256" key="17">
    <source>
        <dbReference type="SAM" id="Coils"/>
    </source>
</evidence>
<keyword evidence="5" id="KW-0479">Metal-binding</keyword>